<reference evidence="2" key="1">
    <citation type="journal article" date="2019" name="Int. J. Syst. Evol. Microbiol.">
        <title>The Global Catalogue of Microorganisms (GCM) 10K type strain sequencing project: providing services to taxonomists for standard genome sequencing and annotation.</title>
        <authorList>
            <consortium name="The Broad Institute Genomics Platform"/>
            <consortium name="The Broad Institute Genome Sequencing Center for Infectious Disease"/>
            <person name="Wu L."/>
            <person name="Ma J."/>
        </authorList>
    </citation>
    <scope>NUCLEOTIDE SEQUENCE [LARGE SCALE GENOMIC DNA]</scope>
    <source>
        <strain evidence="2">KACC 11588</strain>
    </source>
</reference>
<proteinExistence type="predicted"/>
<accession>A0ABW0SER2</accession>
<organism evidence="1 2">
    <name type="scientific">Rubellimicrobium aerolatum</name>
    <dbReference type="NCBI Taxonomy" id="490979"/>
    <lineage>
        <taxon>Bacteria</taxon>
        <taxon>Pseudomonadati</taxon>
        <taxon>Pseudomonadota</taxon>
        <taxon>Alphaproteobacteria</taxon>
        <taxon>Rhodobacterales</taxon>
        <taxon>Roseobacteraceae</taxon>
        <taxon>Rubellimicrobium</taxon>
    </lineage>
</organism>
<evidence type="ECO:0000313" key="2">
    <source>
        <dbReference type="Proteomes" id="UP001596056"/>
    </source>
</evidence>
<comment type="caution">
    <text evidence="1">The sequence shown here is derived from an EMBL/GenBank/DDBJ whole genome shotgun (WGS) entry which is preliminary data.</text>
</comment>
<dbReference type="Proteomes" id="UP001596056">
    <property type="component" value="Unassembled WGS sequence"/>
</dbReference>
<dbReference type="RefSeq" id="WP_209840989.1">
    <property type="nucleotide sequence ID" value="NZ_JAGGJP010000009.1"/>
</dbReference>
<name>A0ABW0SER2_9RHOB</name>
<sequence length="148" mass="15216">MIRLNLSAAPRWIDLGRGVRVEVEPLGSFIDLAARAELPVIEPDQLDLPTLIGRNIAHAKAVARRAIRAWEGVADETGADLPVSGPAIDALLEQHTDLYVAFARDYVRAGAALVAEGNVSTPSPAGTSAGAETTAAAATASATAALPA</sequence>
<dbReference type="EMBL" id="JBHSNA010000015">
    <property type="protein sequence ID" value="MFC5567478.1"/>
    <property type="molecule type" value="Genomic_DNA"/>
</dbReference>
<protein>
    <submittedName>
        <fullName evidence="1">Uncharacterized protein</fullName>
    </submittedName>
</protein>
<evidence type="ECO:0000313" key="1">
    <source>
        <dbReference type="EMBL" id="MFC5567478.1"/>
    </source>
</evidence>
<gene>
    <name evidence="1" type="ORF">ACFPOC_13780</name>
</gene>
<keyword evidence="2" id="KW-1185">Reference proteome</keyword>